<evidence type="ECO:0000313" key="2">
    <source>
        <dbReference type="EMBL" id="KOX94862.1"/>
    </source>
</evidence>
<dbReference type="Proteomes" id="UP000037729">
    <property type="component" value="Unassembled WGS sequence"/>
</dbReference>
<protein>
    <submittedName>
        <fullName evidence="2">Metal-dependent hydrolase</fullName>
    </submittedName>
</protein>
<feature type="domain" description="YgjP-like metallopeptidase" evidence="1">
    <location>
        <begin position="30"/>
        <end position="228"/>
    </location>
</feature>
<dbReference type="Gene3D" id="3.30.2010.10">
    <property type="entry name" value="Metalloproteases ('zincins'), catalytic domain"/>
    <property type="match status" value="1"/>
</dbReference>
<dbReference type="PANTHER" id="PTHR30399:SF1">
    <property type="entry name" value="UTP PYROPHOSPHATASE"/>
    <property type="match status" value="1"/>
</dbReference>
<sequence>MAKAQPRQIDLLGNPIEYEVRRSADANEPRIDVDIHGVTVVLPESEDARPSRLLKENAAWVVDQQRKYDTYREQVPDRTFEAGESFPFLGQDRELVIEPRRKHEVDEDSIRLRKSAVEQSSVKRVLENFYRSRARDHLTERIDYYAGRMGVEYKKLELRNQRTRWGSCSTGGTISLNWRLILAPPKVVDYLVVHELAHLTEQHHGREFWKLVGEHVPDYKAKAEWLEQNSARLIFSEEDV</sequence>
<dbReference type="RefSeq" id="WP_053966627.1">
    <property type="nucleotide sequence ID" value="NZ_LIUF01000001.1"/>
</dbReference>
<dbReference type="AlphaFoldDB" id="A0A0M9AMA3"/>
<dbReference type="OrthoDB" id="308128at2157"/>
<dbReference type="PANTHER" id="PTHR30399">
    <property type="entry name" value="UNCHARACTERIZED PROTEIN YGJP"/>
    <property type="match status" value="1"/>
</dbReference>
<dbReference type="EMBL" id="LIUF01000001">
    <property type="protein sequence ID" value="KOX94862.1"/>
    <property type="molecule type" value="Genomic_DNA"/>
</dbReference>
<dbReference type="InterPro" id="IPR002725">
    <property type="entry name" value="YgjP-like_metallopeptidase"/>
</dbReference>
<keyword evidence="2" id="KW-0378">Hydrolase</keyword>
<organism evidence="2 3">
    <name type="scientific">Haloarcula rubripromontorii</name>
    <dbReference type="NCBI Taxonomy" id="1705562"/>
    <lineage>
        <taxon>Archaea</taxon>
        <taxon>Methanobacteriati</taxon>
        <taxon>Methanobacteriota</taxon>
        <taxon>Stenosarchaea group</taxon>
        <taxon>Halobacteria</taxon>
        <taxon>Halobacteriales</taxon>
        <taxon>Haloarculaceae</taxon>
        <taxon>Haloarcula</taxon>
    </lineage>
</organism>
<dbReference type="GO" id="GO:0016787">
    <property type="term" value="F:hydrolase activity"/>
    <property type="evidence" value="ECO:0007669"/>
    <property type="project" value="UniProtKB-KW"/>
</dbReference>
<accession>A0A0M9AMA3</accession>
<gene>
    <name evidence="2" type="ORF">AMS69_03095</name>
</gene>
<comment type="caution">
    <text evidence="2">The sequence shown here is derived from an EMBL/GenBank/DDBJ whole genome shotgun (WGS) entry which is preliminary data.</text>
</comment>
<dbReference type="CDD" id="cd07344">
    <property type="entry name" value="M48_yhfN_like"/>
    <property type="match status" value="1"/>
</dbReference>
<name>A0A0M9AMA3_9EURY</name>
<dbReference type="PATRIC" id="fig|1705562.3.peg.1576"/>
<proteinExistence type="predicted"/>
<evidence type="ECO:0000313" key="3">
    <source>
        <dbReference type="Proteomes" id="UP000037729"/>
    </source>
</evidence>
<dbReference type="InterPro" id="IPR053136">
    <property type="entry name" value="UTP_pyrophosphatase-like"/>
</dbReference>
<dbReference type="Pfam" id="PF01863">
    <property type="entry name" value="YgjP-like"/>
    <property type="match status" value="1"/>
</dbReference>
<reference evidence="2 3" key="1">
    <citation type="submission" date="2015-08" db="EMBL/GenBank/DDBJ databases">
        <title>Genomes of Isolates from Cabo Rojo, PR.</title>
        <authorList>
            <person name="Sanchez-Nieves R.L."/>
            <person name="Montalvo-Rodriguez R."/>
        </authorList>
    </citation>
    <scope>NUCLEOTIDE SEQUENCE [LARGE SCALE GENOMIC DNA]</scope>
    <source>
        <strain evidence="2 3">SL3</strain>
    </source>
</reference>
<keyword evidence="3" id="KW-1185">Reference proteome</keyword>
<evidence type="ECO:0000259" key="1">
    <source>
        <dbReference type="Pfam" id="PF01863"/>
    </source>
</evidence>
<dbReference type="STRING" id="1705562.AMS69_03095"/>